<dbReference type="InterPro" id="IPR002616">
    <property type="entry name" value="tRNA_ribo_trans-like"/>
</dbReference>
<accession>A0ABP1CQ25</accession>
<name>A0ABP1CQ25_9APHY</name>
<organism evidence="2 3">
    <name type="scientific">Somion occarium</name>
    <dbReference type="NCBI Taxonomy" id="3059160"/>
    <lineage>
        <taxon>Eukaryota</taxon>
        <taxon>Fungi</taxon>
        <taxon>Dikarya</taxon>
        <taxon>Basidiomycota</taxon>
        <taxon>Agaricomycotina</taxon>
        <taxon>Agaricomycetes</taxon>
        <taxon>Polyporales</taxon>
        <taxon>Cerrenaceae</taxon>
        <taxon>Somion</taxon>
    </lineage>
</organism>
<sequence length="533" mass="59703">MSACTLAFTLQNDFAQFAPRLGTLSLQRLDGTSTPEIQTPGFITASSRGVVPHLSRDHVKMTNAIRLTNIPFESFLERTPPVPTLQPGLKPLHAFLGFPTWQHILSLSLRDPFDGREMPANNKLYVSANCIRGVRKVTPADWRNYAIACKPDLVVALSDVPYTNQLHSQKRTTKGIERSTGWLADFLRPVAASLTGEEEEAKPHHLNVLVNLVGGTDARARTLFSQGLIETLHGREQEQVQPIHTLDEGVSGYIFDFLPLRLSLDTKSMTEPKQAIETDMFAELARASLAPLPQNKVRIAYSTTSPHEILRFVQDVGVDLFDSHWAQRAANIGIALDFRFPAIPDDMPIWNDEHCPCPQLRSNGKWDLGHNLFSEKYAHQHTRLASSFLNGTSPETQTEDSHVCPCGACSPSSLSIYLTHSSADARYLETEVPQRPYTRSYLHHLLHTHEMSSHTLLVMHNLSVMDAFFAGIRQVLKSSPASFLRELDRFAQTYDESTELFDEAEKLWAKIESERGKGRLAREKQSSGQVTTE</sequence>
<dbReference type="Proteomes" id="UP001497453">
    <property type="component" value="Chromosome 1"/>
</dbReference>
<proteinExistence type="predicted"/>
<keyword evidence="3" id="KW-1185">Reference proteome</keyword>
<reference evidence="3" key="1">
    <citation type="submission" date="2024-04" db="EMBL/GenBank/DDBJ databases">
        <authorList>
            <person name="Shaw F."/>
            <person name="Minotto A."/>
        </authorList>
    </citation>
    <scope>NUCLEOTIDE SEQUENCE [LARGE SCALE GENOMIC DNA]</scope>
</reference>
<evidence type="ECO:0000313" key="3">
    <source>
        <dbReference type="Proteomes" id="UP001497453"/>
    </source>
</evidence>
<dbReference type="Gene3D" id="3.20.20.105">
    <property type="entry name" value="Queuine tRNA-ribosyltransferase-like"/>
    <property type="match status" value="1"/>
</dbReference>
<dbReference type="Pfam" id="PF01702">
    <property type="entry name" value="TGT"/>
    <property type="match status" value="1"/>
</dbReference>
<protein>
    <recommendedName>
        <fullName evidence="1">tRNA-guanine(15) transglycosylase-like domain-containing protein</fullName>
    </recommendedName>
</protein>
<dbReference type="InterPro" id="IPR050852">
    <property type="entry name" value="Queuine_tRNA-ribosyltrfase"/>
</dbReference>
<evidence type="ECO:0000259" key="1">
    <source>
        <dbReference type="Pfam" id="PF01702"/>
    </source>
</evidence>
<dbReference type="PANTHER" id="PTHR46064:SF1">
    <property type="entry name" value="QUEUINE TRNA-RIBOSYLTRANSFERASE ACCESSORY SUBUNIT 2"/>
    <property type="match status" value="1"/>
</dbReference>
<dbReference type="SUPFAM" id="SSF51713">
    <property type="entry name" value="tRNA-guanine transglycosylase"/>
    <property type="match status" value="1"/>
</dbReference>
<dbReference type="EMBL" id="OZ037944">
    <property type="protein sequence ID" value="CAL1696772.1"/>
    <property type="molecule type" value="Genomic_DNA"/>
</dbReference>
<evidence type="ECO:0000313" key="2">
    <source>
        <dbReference type="EMBL" id="CAL1696772.1"/>
    </source>
</evidence>
<feature type="domain" description="tRNA-guanine(15) transglycosylase-like" evidence="1">
    <location>
        <begin position="19"/>
        <end position="479"/>
    </location>
</feature>
<dbReference type="PANTHER" id="PTHR46064">
    <property type="entry name" value="QUEUINE TRNA-RIBOSYLTRANSFERASE ACCESSORY SUBUNIT 2"/>
    <property type="match status" value="1"/>
</dbReference>
<dbReference type="InterPro" id="IPR036511">
    <property type="entry name" value="TGT-like_sf"/>
</dbReference>
<gene>
    <name evidence="2" type="ORF">GFSPODELE1_LOCUS1331</name>
</gene>